<keyword evidence="4" id="KW-0460">Magnesium</keyword>
<dbReference type="Gene3D" id="3.40.50.1000">
    <property type="entry name" value="HAD superfamily/HAD-like"/>
    <property type="match status" value="1"/>
</dbReference>
<keyword evidence="3" id="KW-0479">Metal-binding</keyword>
<keyword evidence="6" id="KW-0378">Hydrolase</keyword>
<accession>A0ABW5TGH1</accession>
<keyword evidence="7" id="KW-1185">Reference proteome</keyword>
<dbReference type="EMBL" id="JBHULY010000039">
    <property type="protein sequence ID" value="MFD2727733.1"/>
    <property type="molecule type" value="Genomic_DNA"/>
</dbReference>
<dbReference type="InterPro" id="IPR041492">
    <property type="entry name" value="HAD_2"/>
</dbReference>
<dbReference type="Pfam" id="PF13419">
    <property type="entry name" value="HAD_2"/>
    <property type="match status" value="1"/>
</dbReference>
<dbReference type="InterPro" id="IPR006439">
    <property type="entry name" value="HAD-SF_hydro_IA"/>
</dbReference>
<dbReference type="RefSeq" id="WP_380293880.1">
    <property type="nucleotide sequence ID" value="NZ_JBHULY010000039.1"/>
</dbReference>
<comment type="cofactor">
    <cofactor evidence="1">
        <name>Mg(2+)</name>
        <dbReference type="ChEBI" id="CHEBI:18420"/>
    </cofactor>
</comment>
<evidence type="ECO:0000256" key="2">
    <source>
        <dbReference type="ARBA" id="ARBA00006171"/>
    </source>
</evidence>
<evidence type="ECO:0000256" key="3">
    <source>
        <dbReference type="ARBA" id="ARBA00022723"/>
    </source>
</evidence>
<comment type="similarity">
    <text evidence="2">Belongs to the HAD-like hydrolase superfamily. CbbY/CbbZ/Gph/YieH family.</text>
</comment>
<dbReference type="PANTHER" id="PTHR46193:SF18">
    <property type="entry name" value="HEXITOL PHOSPHATASE B"/>
    <property type="match status" value="1"/>
</dbReference>
<evidence type="ECO:0000256" key="1">
    <source>
        <dbReference type="ARBA" id="ARBA00001946"/>
    </source>
</evidence>
<dbReference type="SUPFAM" id="SSF56784">
    <property type="entry name" value="HAD-like"/>
    <property type="match status" value="1"/>
</dbReference>
<protein>
    <submittedName>
        <fullName evidence="6">HAD family hydrolase</fullName>
    </submittedName>
</protein>
<dbReference type="InterPro" id="IPR036412">
    <property type="entry name" value="HAD-like_sf"/>
</dbReference>
<organism evidence="6 7">
    <name type="scientific">Hyunsoonleella rubra</name>
    <dbReference type="NCBI Taxonomy" id="1737062"/>
    <lineage>
        <taxon>Bacteria</taxon>
        <taxon>Pseudomonadati</taxon>
        <taxon>Bacteroidota</taxon>
        <taxon>Flavobacteriia</taxon>
        <taxon>Flavobacteriales</taxon>
        <taxon>Flavobacteriaceae</taxon>
    </lineage>
</organism>
<dbReference type="SFLD" id="SFLDS00003">
    <property type="entry name" value="Haloacid_Dehalogenase"/>
    <property type="match status" value="1"/>
</dbReference>
<comment type="caution">
    <text evidence="6">The sequence shown here is derived from an EMBL/GenBank/DDBJ whole genome shotgun (WGS) entry which is preliminary data.</text>
</comment>
<reference evidence="7" key="1">
    <citation type="journal article" date="2019" name="Int. J. Syst. Evol. Microbiol.">
        <title>The Global Catalogue of Microorganisms (GCM) 10K type strain sequencing project: providing services to taxonomists for standard genome sequencing and annotation.</title>
        <authorList>
            <consortium name="The Broad Institute Genomics Platform"/>
            <consortium name="The Broad Institute Genome Sequencing Center for Infectious Disease"/>
            <person name="Wu L."/>
            <person name="Ma J."/>
        </authorList>
    </citation>
    <scope>NUCLEOTIDE SEQUENCE [LARGE SCALE GENOMIC DNA]</scope>
    <source>
        <strain evidence="7">KCTC 42398</strain>
    </source>
</reference>
<dbReference type="Gene3D" id="1.10.150.240">
    <property type="entry name" value="Putative phosphatase, domain 2"/>
    <property type="match status" value="1"/>
</dbReference>
<evidence type="ECO:0000313" key="6">
    <source>
        <dbReference type="EMBL" id="MFD2727733.1"/>
    </source>
</evidence>
<dbReference type="GO" id="GO:0016787">
    <property type="term" value="F:hydrolase activity"/>
    <property type="evidence" value="ECO:0007669"/>
    <property type="project" value="UniProtKB-KW"/>
</dbReference>
<dbReference type="SFLD" id="SFLDG01129">
    <property type="entry name" value="C1.5:_HAD__Beta-PGM__Phosphata"/>
    <property type="match status" value="1"/>
</dbReference>
<dbReference type="InterPro" id="IPR023198">
    <property type="entry name" value="PGP-like_dom2"/>
</dbReference>
<dbReference type="NCBIfam" id="TIGR01509">
    <property type="entry name" value="HAD-SF-IA-v3"/>
    <property type="match status" value="1"/>
</dbReference>
<name>A0ABW5TGH1_9FLAO</name>
<sequence>MLKAVIFDMDGVIIDSEPMHHKAYHDMFDEVGIDVPRELYDSFTGQSTLNICKRLCDHFNLKESPEALVDIKRKHYKQFFDKNSDLELIDGVLDLIKNYHDNGLILVLGSSAAMTSINMIFERFELNPYFKAKLSGGDLKQSKPHPEIFEKAAEASGFKREECIVIEDSTNGIQAAKSAGIYCIGYDSFHSKNQDYSKADQVITNFKDIYFDKISNVFNRKKQTSKTSF</sequence>
<gene>
    <name evidence="6" type="ORF">ACFSR8_16035</name>
</gene>
<keyword evidence="5" id="KW-0119">Carbohydrate metabolism</keyword>
<dbReference type="SFLD" id="SFLDG01135">
    <property type="entry name" value="C1.5.6:_HAD__Beta-PGM__Phospha"/>
    <property type="match status" value="1"/>
</dbReference>
<evidence type="ECO:0000256" key="4">
    <source>
        <dbReference type="ARBA" id="ARBA00022842"/>
    </source>
</evidence>
<dbReference type="Proteomes" id="UP001597476">
    <property type="component" value="Unassembled WGS sequence"/>
</dbReference>
<evidence type="ECO:0000256" key="5">
    <source>
        <dbReference type="ARBA" id="ARBA00023277"/>
    </source>
</evidence>
<proteinExistence type="inferred from homology"/>
<dbReference type="InterPro" id="IPR051600">
    <property type="entry name" value="Beta-PGM-like"/>
</dbReference>
<evidence type="ECO:0000313" key="7">
    <source>
        <dbReference type="Proteomes" id="UP001597476"/>
    </source>
</evidence>
<dbReference type="InterPro" id="IPR023214">
    <property type="entry name" value="HAD_sf"/>
</dbReference>
<dbReference type="PANTHER" id="PTHR46193">
    <property type="entry name" value="6-PHOSPHOGLUCONATE PHOSPHATASE"/>
    <property type="match status" value="1"/>
</dbReference>